<name>A0A8C6DL97_MOSMO</name>
<protein>
    <recommendedName>
        <fullName evidence="4">CUB domain-containing protein</fullName>
    </recommendedName>
</protein>
<evidence type="ECO:0000256" key="2">
    <source>
        <dbReference type="PROSITE-ProRule" id="PRU00059"/>
    </source>
</evidence>
<evidence type="ECO:0000256" key="3">
    <source>
        <dbReference type="SAM" id="SignalP"/>
    </source>
</evidence>
<reference evidence="5" key="2">
    <citation type="submission" date="2025-09" db="UniProtKB">
        <authorList>
            <consortium name="Ensembl"/>
        </authorList>
    </citation>
    <scope>IDENTIFICATION</scope>
</reference>
<dbReference type="PROSITE" id="PS01180">
    <property type="entry name" value="CUB"/>
    <property type="match status" value="1"/>
</dbReference>
<dbReference type="InterPro" id="IPR000859">
    <property type="entry name" value="CUB_dom"/>
</dbReference>
<dbReference type="SMART" id="SM00042">
    <property type="entry name" value="CUB"/>
    <property type="match status" value="1"/>
</dbReference>
<sequence length="128" mass="14591">KCLGVAISIALLETLVPVYLKDKNLCGGLYEEEYGVIYPYLGLHTECVWIIKMDPGYKILLEVRYLHLNCDKESLEIINGPPDSSDSRKICDASYVEYASSTNTMTVKYTRKPNHPAPDYLLIFRRVL</sequence>
<reference evidence="5" key="1">
    <citation type="submission" date="2025-08" db="UniProtKB">
        <authorList>
            <consortium name="Ensembl"/>
        </authorList>
    </citation>
    <scope>IDENTIFICATION</scope>
</reference>
<dbReference type="AlphaFoldDB" id="A0A8C6DL97"/>
<feature type="domain" description="CUB" evidence="4">
    <location>
        <begin position="26"/>
        <end position="127"/>
    </location>
</feature>
<dbReference type="Pfam" id="PF00431">
    <property type="entry name" value="CUB"/>
    <property type="match status" value="1"/>
</dbReference>
<evidence type="ECO:0000313" key="5">
    <source>
        <dbReference type="Ensembl" id="ENSMMSP00000017803.1"/>
    </source>
</evidence>
<proteinExistence type="predicted"/>
<dbReference type="Proteomes" id="UP000694544">
    <property type="component" value="Unplaced"/>
</dbReference>
<dbReference type="CDD" id="cd00041">
    <property type="entry name" value="CUB"/>
    <property type="match status" value="1"/>
</dbReference>
<keyword evidence="6" id="KW-1185">Reference proteome</keyword>
<keyword evidence="3" id="KW-0732">Signal</keyword>
<dbReference type="Ensembl" id="ENSMMST00000019680.1">
    <property type="protein sequence ID" value="ENSMMSP00000017803.1"/>
    <property type="gene ID" value="ENSMMSG00000013503.1"/>
</dbReference>
<dbReference type="Gene3D" id="2.60.120.290">
    <property type="entry name" value="Spermadhesin, CUB domain"/>
    <property type="match status" value="1"/>
</dbReference>
<accession>A0A8C6DL97</accession>
<feature type="chain" id="PRO_5034744487" description="CUB domain-containing protein" evidence="3">
    <location>
        <begin position="21"/>
        <end position="128"/>
    </location>
</feature>
<dbReference type="InterPro" id="IPR035914">
    <property type="entry name" value="Sperma_CUB_dom_sf"/>
</dbReference>
<dbReference type="GeneTree" id="ENSGT00390000012112"/>
<comment type="caution">
    <text evidence="2">Lacks conserved residue(s) required for the propagation of feature annotation.</text>
</comment>
<evidence type="ECO:0000256" key="1">
    <source>
        <dbReference type="ARBA" id="ARBA00023157"/>
    </source>
</evidence>
<feature type="signal peptide" evidence="3">
    <location>
        <begin position="1"/>
        <end position="20"/>
    </location>
</feature>
<evidence type="ECO:0000259" key="4">
    <source>
        <dbReference type="PROSITE" id="PS01180"/>
    </source>
</evidence>
<dbReference type="SUPFAM" id="SSF49854">
    <property type="entry name" value="Spermadhesin, CUB domain"/>
    <property type="match status" value="1"/>
</dbReference>
<organism evidence="5 6">
    <name type="scientific">Moschus moschiferus</name>
    <name type="common">Siberian musk deer</name>
    <name type="synonym">Moschus sibiricus</name>
    <dbReference type="NCBI Taxonomy" id="68415"/>
    <lineage>
        <taxon>Eukaryota</taxon>
        <taxon>Metazoa</taxon>
        <taxon>Chordata</taxon>
        <taxon>Craniata</taxon>
        <taxon>Vertebrata</taxon>
        <taxon>Euteleostomi</taxon>
        <taxon>Mammalia</taxon>
        <taxon>Eutheria</taxon>
        <taxon>Laurasiatheria</taxon>
        <taxon>Artiodactyla</taxon>
        <taxon>Ruminantia</taxon>
        <taxon>Pecora</taxon>
        <taxon>Moschidae</taxon>
        <taxon>Moschus</taxon>
    </lineage>
</organism>
<evidence type="ECO:0000313" key="6">
    <source>
        <dbReference type="Proteomes" id="UP000694544"/>
    </source>
</evidence>
<keyword evidence="1" id="KW-1015">Disulfide bond</keyword>